<gene>
    <name evidence="2" type="ORF">QVD17_37839</name>
</gene>
<protein>
    <submittedName>
        <fullName evidence="2">Uncharacterized protein</fullName>
    </submittedName>
</protein>
<evidence type="ECO:0000256" key="1">
    <source>
        <dbReference type="SAM" id="Coils"/>
    </source>
</evidence>
<organism evidence="2 3">
    <name type="scientific">Tagetes erecta</name>
    <name type="common">African marigold</name>
    <dbReference type="NCBI Taxonomy" id="13708"/>
    <lineage>
        <taxon>Eukaryota</taxon>
        <taxon>Viridiplantae</taxon>
        <taxon>Streptophyta</taxon>
        <taxon>Embryophyta</taxon>
        <taxon>Tracheophyta</taxon>
        <taxon>Spermatophyta</taxon>
        <taxon>Magnoliopsida</taxon>
        <taxon>eudicotyledons</taxon>
        <taxon>Gunneridae</taxon>
        <taxon>Pentapetalae</taxon>
        <taxon>asterids</taxon>
        <taxon>campanulids</taxon>
        <taxon>Asterales</taxon>
        <taxon>Asteraceae</taxon>
        <taxon>Asteroideae</taxon>
        <taxon>Heliantheae alliance</taxon>
        <taxon>Tageteae</taxon>
        <taxon>Tagetes</taxon>
    </lineage>
</organism>
<dbReference type="AlphaFoldDB" id="A0AAD8JVF8"/>
<dbReference type="EMBL" id="JAUHHV010000010">
    <property type="protein sequence ID" value="KAK1411292.1"/>
    <property type="molecule type" value="Genomic_DNA"/>
</dbReference>
<dbReference type="PANTHER" id="PTHR36344">
    <property type="entry name" value="RX N-TERMINAL DOMAIN-CONTAINING PROTEIN"/>
    <property type="match status" value="1"/>
</dbReference>
<feature type="coiled-coil region" evidence="1">
    <location>
        <begin position="7"/>
        <end position="74"/>
    </location>
</feature>
<accession>A0AAD8JVF8</accession>
<keyword evidence="1" id="KW-0175">Coiled coil</keyword>
<reference evidence="2" key="1">
    <citation type="journal article" date="2023" name="bioRxiv">
        <title>Improved chromosome-level genome assembly for marigold (Tagetes erecta).</title>
        <authorList>
            <person name="Jiang F."/>
            <person name="Yuan L."/>
            <person name="Wang S."/>
            <person name="Wang H."/>
            <person name="Xu D."/>
            <person name="Wang A."/>
            <person name="Fan W."/>
        </authorList>
    </citation>
    <scope>NUCLEOTIDE SEQUENCE</scope>
    <source>
        <strain evidence="2">WSJ</strain>
        <tissue evidence="2">Leaf</tissue>
    </source>
</reference>
<dbReference type="PANTHER" id="PTHR36344:SF1">
    <property type="entry name" value="RX N-TERMINAL DOMAIN-CONTAINING PROTEIN"/>
    <property type="match status" value="1"/>
</dbReference>
<proteinExistence type="predicted"/>
<comment type="caution">
    <text evidence="2">The sequence shown here is derived from an EMBL/GenBank/DDBJ whole genome shotgun (WGS) entry which is preliminary data.</text>
</comment>
<evidence type="ECO:0000313" key="2">
    <source>
        <dbReference type="EMBL" id="KAK1411292.1"/>
    </source>
</evidence>
<evidence type="ECO:0000313" key="3">
    <source>
        <dbReference type="Proteomes" id="UP001229421"/>
    </source>
</evidence>
<dbReference type="Proteomes" id="UP001229421">
    <property type="component" value="Unassembled WGS sequence"/>
</dbReference>
<keyword evidence="3" id="KW-1185">Reference proteome</keyword>
<sequence>MDITGRLATIQQEIGQVENEKLQQEQMLGLFWEHPPALDPEVVGNMMQSTRDRIRGLEDRIQALLTEQKELVVRAATLDSFHAHLSRVFSPNSALQAQLRQQQLEKAIPDFSPWLSLLLIDPCFLLSACVRNLPQCSVITSAKASAHSKLLKLKGNTYSTKQARHFLSAGMIELEQIQFERRVACLAWVNFRAPLTHMMRGKKEIGWCWLMPLLTILASTMSLIGSPACEFIQYRSQLAFIQSRQVQWDLPCLSRAIRHELEEVQQDQYRTGIASLSIFGSYFVSLSNAISSIRSVRVTGRIQLVAIRSVPISGQ</sequence>
<name>A0AAD8JVF8_TARER</name>